<feature type="region of interest" description="Disordered" evidence="1">
    <location>
        <begin position="55"/>
        <end position="84"/>
    </location>
</feature>
<organism evidence="2 3">
    <name type="scientific">Artemia franciscana</name>
    <name type="common">Brine shrimp</name>
    <name type="synonym">Artemia sanfranciscana</name>
    <dbReference type="NCBI Taxonomy" id="6661"/>
    <lineage>
        <taxon>Eukaryota</taxon>
        <taxon>Metazoa</taxon>
        <taxon>Ecdysozoa</taxon>
        <taxon>Arthropoda</taxon>
        <taxon>Crustacea</taxon>
        <taxon>Branchiopoda</taxon>
        <taxon>Anostraca</taxon>
        <taxon>Artemiidae</taxon>
        <taxon>Artemia</taxon>
    </lineage>
</organism>
<gene>
    <name evidence="2" type="ORF">QYM36_009754</name>
</gene>
<evidence type="ECO:0000256" key="1">
    <source>
        <dbReference type="SAM" id="MobiDB-lite"/>
    </source>
</evidence>
<accession>A0AA88HUA1</accession>
<dbReference type="Proteomes" id="UP001187531">
    <property type="component" value="Unassembled WGS sequence"/>
</dbReference>
<proteinExistence type="predicted"/>
<dbReference type="AlphaFoldDB" id="A0AA88HUA1"/>
<reference evidence="2" key="1">
    <citation type="submission" date="2023-07" db="EMBL/GenBank/DDBJ databases">
        <title>Chromosome-level genome assembly of Artemia franciscana.</title>
        <authorList>
            <person name="Jo E."/>
        </authorList>
    </citation>
    <scope>NUCLEOTIDE SEQUENCE</scope>
    <source>
        <tissue evidence="2">Whole body</tissue>
    </source>
</reference>
<name>A0AA88HUA1_ARTSF</name>
<sequence length="145" mass="16215">MLKVKVLKNKLVKKVFVDYIAIQNELSTTDWPNVLSGTVDEQWTKFKGVLLKAQDAHTKTSRPPGRKEDNFGSASPSHYDADQLGEKPSYYYEDVCGKTCILCCHGEKSQLGQGALLQQQATGPLLEATYSESQLQHVKKLDKLK</sequence>
<comment type="caution">
    <text evidence="2">The sequence shown here is derived from an EMBL/GenBank/DDBJ whole genome shotgun (WGS) entry which is preliminary data.</text>
</comment>
<evidence type="ECO:0000313" key="2">
    <source>
        <dbReference type="EMBL" id="KAK2713964.1"/>
    </source>
</evidence>
<protein>
    <submittedName>
        <fullName evidence="2">Uncharacterized protein</fullName>
    </submittedName>
</protein>
<dbReference type="EMBL" id="JAVRJZ010000014">
    <property type="protein sequence ID" value="KAK2713964.1"/>
    <property type="molecule type" value="Genomic_DNA"/>
</dbReference>
<keyword evidence="3" id="KW-1185">Reference proteome</keyword>
<evidence type="ECO:0000313" key="3">
    <source>
        <dbReference type="Proteomes" id="UP001187531"/>
    </source>
</evidence>